<dbReference type="PROSITE" id="PS50808">
    <property type="entry name" value="ZF_BED"/>
    <property type="match status" value="1"/>
</dbReference>
<evidence type="ECO:0000256" key="2">
    <source>
        <dbReference type="ARBA" id="ARBA00022771"/>
    </source>
</evidence>
<comment type="caution">
    <text evidence="7">The sequence shown here is derived from an EMBL/GenBank/DDBJ whole genome shotgun (WGS) entry which is preliminary data.</text>
</comment>
<keyword evidence="3" id="KW-0862">Zinc</keyword>
<dbReference type="GO" id="GO:0008270">
    <property type="term" value="F:zinc ion binding"/>
    <property type="evidence" value="ECO:0007669"/>
    <property type="project" value="UniProtKB-KW"/>
</dbReference>
<dbReference type="EMBL" id="CAJVPZ010024014">
    <property type="protein sequence ID" value="CAG8717683.1"/>
    <property type="molecule type" value="Genomic_DNA"/>
</dbReference>
<proteinExistence type="predicted"/>
<keyword evidence="8" id="KW-1185">Reference proteome</keyword>
<sequence>MASQYSSEEAEKDARPKHPGGRPPDPVWDHFFAIPLKSPGHFAAKCKYCSTQFNRGRPNQLEIHLAKESSGSKSKKQKININDYWENENQILAGSKKEA</sequence>
<evidence type="ECO:0000256" key="4">
    <source>
        <dbReference type="PROSITE-ProRule" id="PRU00027"/>
    </source>
</evidence>
<evidence type="ECO:0000256" key="1">
    <source>
        <dbReference type="ARBA" id="ARBA00022723"/>
    </source>
</evidence>
<dbReference type="AlphaFoldDB" id="A0A9N9I2K1"/>
<feature type="domain" description="BED-type" evidence="6">
    <location>
        <begin position="22"/>
        <end position="79"/>
    </location>
</feature>
<evidence type="ECO:0000256" key="5">
    <source>
        <dbReference type="SAM" id="MobiDB-lite"/>
    </source>
</evidence>
<reference evidence="7" key="1">
    <citation type="submission" date="2021-06" db="EMBL/GenBank/DDBJ databases">
        <authorList>
            <person name="Kallberg Y."/>
            <person name="Tangrot J."/>
            <person name="Rosling A."/>
        </authorList>
    </citation>
    <scope>NUCLEOTIDE SEQUENCE</scope>
    <source>
        <strain evidence="7">IN212</strain>
    </source>
</reference>
<evidence type="ECO:0000256" key="3">
    <source>
        <dbReference type="ARBA" id="ARBA00022833"/>
    </source>
</evidence>
<name>A0A9N9I2K1_9GLOM</name>
<dbReference type="Proteomes" id="UP000789396">
    <property type="component" value="Unassembled WGS sequence"/>
</dbReference>
<dbReference type="Pfam" id="PF02892">
    <property type="entry name" value="zf-BED"/>
    <property type="match status" value="1"/>
</dbReference>
<evidence type="ECO:0000313" key="7">
    <source>
        <dbReference type="EMBL" id="CAG8717683.1"/>
    </source>
</evidence>
<dbReference type="GO" id="GO:0003677">
    <property type="term" value="F:DNA binding"/>
    <property type="evidence" value="ECO:0007669"/>
    <property type="project" value="InterPro"/>
</dbReference>
<feature type="region of interest" description="Disordered" evidence="5">
    <location>
        <begin position="1"/>
        <end position="26"/>
    </location>
</feature>
<gene>
    <name evidence="7" type="ORF">RFULGI_LOCUS11253</name>
</gene>
<evidence type="ECO:0000259" key="6">
    <source>
        <dbReference type="PROSITE" id="PS50808"/>
    </source>
</evidence>
<evidence type="ECO:0000313" key="8">
    <source>
        <dbReference type="Proteomes" id="UP000789396"/>
    </source>
</evidence>
<organism evidence="7 8">
    <name type="scientific">Racocetra fulgida</name>
    <dbReference type="NCBI Taxonomy" id="60492"/>
    <lineage>
        <taxon>Eukaryota</taxon>
        <taxon>Fungi</taxon>
        <taxon>Fungi incertae sedis</taxon>
        <taxon>Mucoromycota</taxon>
        <taxon>Glomeromycotina</taxon>
        <taxon>Glomeromycetes</taxon>
        <taxon>Diversisporales</taxon>
        <taxon>Gigasporaceae</taxon>
        <taxon>Racocetra</taxon>
    </lineage>
</organism>
<keyword evidence="1" id="KW-0479">Metal-binding</keyword>
<accession>A0A9N9I2K1</accession>
<protein>
    <submittedName>
        <fullName evidence="7">22_t:CDS:1</fullName>
    </submittedName>
</protein>
<keyword evidence="2 4" id="KW-0863">Zinc-finger</keyword>
<dbReference type="InterPro" id="IPR003656">
    <property type="entry name" value="Znf_BED"/>
</dbReference>
<dbReference type="OrthoDB" id="2439111at2759"/>
<feature type="non-terminal residue" evidence="7">
    <location>
        <position position="99"/>
    </location>
</feature>